<dbReference type="PROSITE" id="PS50943">
    <property type="entry name" value="HTH_CROC1"/>
    <property type="match status" value="1"/>
</dbReference>
<reference evidence="3 4" key="1">
    <citation type="submission" date="2020-11" db="EMBL/GenBank/DDBJ databases">
        <authorList>
            <person name="Sun Q."/>
        </authorList>
    </citation>
    <scope>NUCLEOTIDE SEQUENCE [LARGE SCALE GENOMIC DNA]</scope>
    <source>
        <strain evidence="3 4">P8398</strain>
    </source>
</reference>
<proteinExistence type="predicted"/>
<dbReference type="InterPro" id="IPR010982">
    <property type="entry name" value="Lambda_DNA-bd_dom_sf"/>
</dbReference>
<evidence type="ECO:0000256" key="1">
    <source>
        <dbReference type="ARBA" id="ARBA00023125"/>
    </source>
</evidence>
<dbReference type="CDD" id="cd00093">
    <property type="entry name" value="HTH_XRE"/>
    <property type="match status" value="1"/>
</dbReference>
<dbReference type="Proteomes" id="UP000662888">
    <property type="component" value="Chromosome"/>
</dbReference>
<keyword evidence="1" id="KW-0238">DNA-binding</keyword>
<gene>
    <name evidence="3" type="ORF">IV454_28840</name>
</gene>
<dbReference type="EMBL" id="CP065053">
    <property type="protein sequence ID" value="QPI53493.1"/>
    <property type="molecule type" value="Genomic_DNA"/>
</dbReference>
<protein>
    <submittedName>
        <fullName evidence="3">Helix-turn-helix transcriptional regulator</fullName>
    </submittedName>
</protein>
<sequence>MTPALRNTLKVQRAIHHLTQAGLAERINVSRKSINAIETGNMVPSIVLALKLAATFNVPVETLFQLEAENP</sequence>
<organism evidence="3 4">
    <name type="scientific">Massilia antarctica</name>
    <dbReference type="NCBI Taxonomy" id="2765360"/>
    <lineage>
        <taxon>Bacteria</taxon>
        <taxon>Pseudomonadati</taxon>
        <taxon>Pseudomonadota</taxon>
        <taxon>Betaproteobacteria</taxon>
        <taxon>Burkholderiales</taxon>
        <taxon>Oxalobacteraceae</taxon>
        <taxon>Telluria group</taxon>
        <taxon>Massilia</taxon>
    </lineage>
</organism>
<accession>A0AA49AB96</accession>
<dbReference type="Pfam" id="PF01381">
    <property type="entry name" value="HTH_3"/>
    <property type="match status" value="1"/>
</dbReference>
<dbReference type="Gene3D" id="1.10.260.40">
    <property type="entry name" value="lambda repressor-like DNA-binding domains"/>
    <property type="match status" value="1"/>
</dbReference>
<keyword evidence="4" id="KW-1185">Reference proteome</keyword>
<dbReference type="SUPFAM" id="SSF47413">
    <property type="entry name" value="lambda repressor-like DNA-binding domains"/>
    <property type="match status" value="1"/>
</dbReference>
<dbReference type="SMART" id="SM00530">
    <property type="entry name" value="HTH_XRE"/>
    <property type="match status" value="1"/>
</dbReference>
<dbReference type="PANTHER" id="PTHR46558:SF11">
    <property type="entry name" value="HTH-TYPE TRANSCRIPTIONAL REGULATOR XRE"/>
    <property type="match status" value="1"/>
</dbReference>
<evidence type="ECO:0000313" key="4">
    <source>
        <dbReference type="Proteomes" id="UP000662888"/>
    </source>
</evidence>
<dbReference type="PANTHER" id="PTHR46558">
    <property type="entry name" value="TRACRIPTIONAL REGULATORY PROTEIN-RELATED-RELATED"/>
    <property type="match status" value="1"/>
</dbReference>
<dbReference type="InterPro" id="IPR001387">
    <property type="entry name" value="Cro/C1-type_HTH"/>
</dbReference>
<evidence type="ECO:0000259" key="2">
    <source>
        <dbReference type="PROSITE" id="PS50943"/>
    </source>
</evidence>
<feature type="domain" description="HTH cro/C1-type" evidence="2">
    <location>
        <begin position="9"/>
        <end position="63"/>
    </location>
</feature>
<evidence type="ECO:0000313" key="3">
    <source>
        <dbReference type="EMBL" id="QPI53493.1"/>
    </source>
</evidence>
<name>A0AA49AB96_9BURK</name>